<dbReference type="PANTHER" id="PTHR43031">
    <property type="entry name" value="FAD-DEPENDENT OXIDOREDUCTASE"/>
    <property type="match status" value="1"/>
</dbReference>
<proteinExistence type="predicted"/>
<dbReference type="OrthoDB" id="9800872at2"/>
<dbReference type="PANTHER" id="PTHR43031:SF1">
    <property type="entry name" value="PYRIDINE NUCLEOTIDE-DISULPHIDE OXIDOREDUCTASE"/>
    <property type="match status" value="1"/>
</dbReference>
<dbReference type="Pfam" id="PF00581">
    <property type="entry name" value="Rhodanese"/>
    <property type="match status" value="1"/>
</dbReference>
<dbReference type="InterPro" id="IPR036873">
    <property type="entry name" value="Rhodanese-like_dom_sf"/>
</dbReference>
<sequence>MSHKNKLRAHTFGKKSKCMGFFSFLGLDKKNNLQDFINRGAVIIDVRTPNEYSSGHISGSKNIPLDDIKQEIENIKKLNKPVIACCRSGIRSSQAVSILKQHNFECINGGSWDSLQHKL</sequence>
<dbReference type="InterPro" id="IPR050229">
    <property type="entry name" value="GlpE_sulfurtransferase"/>
</dbReference>
<dbReference type="SUPFAM" id="SSF52821">
    <property type="entry name" value="Rhodanese/Cell cycle control phosphatase"/>
    <property type="match status" value="1"/>
</dbReference>
<dbReference type="Proteomes" id="UP000288951">
    <property type="component" value="Unassembled WGS sequence"/>
</dbReference>
<protein>
    <submittedName>
        <fullName evidence="2">Rhodanese-like domain-containing protein</fullName>
    </submittedName>
</protein>
<dbReference type="InterPro" id="IPR001763">
    <property type="entry name" value="Rhodanese-like_dom"/>
</dbReference>
<dbReference type="AlphaFoldDB" id="A0A437U7S5"/>
<reference evidence="2" key="1">
    <citation type="submission" date="2018-12" db="EMBL/GenBank/DDBJ databases">
        <title>Draft genome sequence of Flaovobacterium columnare ARS1 isolated from channel catfish in Alabama.</title>
        <authorList>
            <person name="Cai W."/>
            <person name="Arias C."/>
        </authorList>
    </citation>
    <scope>NUCLEOTIDE SEQUENCE [LARGE SCALE GENOMIC DNA]</scope>
    <source>
        <strain evidence="2">ARS1</strain>
    </source>
</reference>
<keyword evidence="3" id="KW-1185">Reference proteome</keyword>
<comment type="caution">
    <text evidence="2">The sequence shown here is derived from an EMBL/GenBank/DDBJ whole genome shotgun (WGS) entry which is preliminary data.</text>
</comment>
<gene>
    <name evidence="2" type="ORF">EH230_12860</name>
</gene>
<evidence type="ECO:0000313" key="2">
    <source>
        <dbReference type="EMBL" id="RVU89663.1"/>
    </source>
</evidence>
<organism evidence="2 3">
    <name type="scientific">Flavobacterium columnare</name>
    <dbReference type="NCBI Taxonomy" id="996"/>
    <lineage>
        <taxon>Bacteria</taxon>
        <taxon>Pseudomonadati</taxon>
        <taxon>Bacteroidota</taxon>
        <taxon>Flavobacteriia</taxon>
        <taxon>Flavobacteriales</taxon>
        <taxon>Flavobacteriaceae</taxon>
        <taxon>Flavobacterium</taxon>
    </lineage>
</organism>
<name>A0A437U7S5_9FLAO</name>
<dbReference type="CDD" id="cd00158">
    <property type="entry name" value="RHOD"/>
    <property type="match status" value="1"/>
</dbReference>
<dbReference type="EMBL" id="RQSM01000004">
    <property type="protein sequence ID" value="RVU89663.1"/>
    <property type="molecule type" value="Genomic_DNA"/>
</dbReference>
<dbReference type="PROSITE" id="PS50206">
    <property type="entry name" value="RHODANESE_3"/>
    <property type="match status" value="1"/>
</dbReference>
<evidence type="ECO:0000259" key="1">
    <source>
        <dbReference type="PROSITE" id="PS50206"/>
    </source>
</evidence>
<accession>A0A437U7S5</accession>
<evidence type="ECO:0000313" key="3">
    <source>
        <dbReference type="Proteomes" id="UP000288951"/>
    </source>
</evidence>
<feature type="domain" description="Rhodanese" evidence="1">
    <location>
        <begin position="37"/>
        <end position="117"/>
    </location>
</feature>
<dbReference type="RefSeq" id="WP_105196115.1">
    <property type="nucleotide sequence ID" value="NZ_OLKH01000083.1"/>
</dbReference>
<dbReference type="SMART" id="SM00450">
    <property type="entry name" value="RHOD"/>
    <property type="match status" value="1"/>
</dbReference>
<dbReference type="Gene3D" id="3.40.250.10">
    <property type="entry name" value="Rhodanese-like domain"/>
    <property type="match status" value="1"/>
</dbReference>